<accession>A0A084VBE4</accession>
<dbReference type="EnsemblMetazoa" id="ASIC001514-RA">
    <property type="protein sequence ID" value="ASIC001514-PA"/>
    <property type="gene ID" value="ASIC001514"/>
</dbReference>
<dbReference type="Proteomes" id="UP000030765">
    <property type="component" value="Unassembled WGS sequence"/>
</dbReference>
<gene>
    <name evidence="1" type="ORF">ZHAS_00001514</name>
</gene>
<reference evidence="1 3" key="1">
    <citation type="journal article" date="2014" name="BMC Genomics">
        <title>Genome sequence of Anopheles sinensis provides insight into genetics basis of mosquito competence for malaria parasites.</title>
        <authorList>
            <person name="Zhou D."/>
            <person name="Zhang D."/>
            <person name="Ding G."/>
            <person name="Shi L."/>
            <person name="Hou Q."/>
            <person name="Ye Y."/>
            <person name="Xu Y."/>
            <person name="Zhou H."/>
            <person name="Xiong C."/>
            <person name="Li S."/>
            <person name="Yu J."/>
            <person name="Hong S."/>
            <person name="Yu X."/>
            <person name="Zou P."/>
            <person name="Chen C."/>
            <person name="Chang X."/>
            <person name="Wang W."/>
            <person name="Lv Y."/>
            <person name="Sun Y."/>
            <person name="Ma L."/>
            <person name="Shen B."/>
            <person name="Zhu C."/>
        </authorList>
    </citation>
    <scope>NUCLEOTIDE SEQUENCE [LARGE SCALE GENOMIC DNA]</scope>
</reference>
<proteinExistence type="predicted"/>
<reference evidence="2" key="2">
    <citation type="submission" date="2020-05" db="UniProtKB">
        <authorList>
            <consortium name="EnsemblMetazoa"/>
        </authorList>
    </citation>
    <scope>IDENTIFICATION</scope>
</reference>
<dbReference type="EMBL" id="KE524368">
    <property type="protein sequence ID" value="KFB35288.1"/>
    <property type="molecule type" value="Genomic_DNA"/>
</dbReference>
<dbReference type="VEuPathDB" id="VectorBase:ASIC001514"/>
<dbReference type="AlphaFoldDB" id="A0A084VBE4"/>
<dbReference type="EMBL" id="ATLV01006577">
    <property type="status" value="NOT_ANNOTATED_CDS"/>
    <property type="molecule type" value="Genomic_DNA"/>
</dbReference>
<sequence>MATVCFACANDLAPDADTMRCCYCEEFFTIPASLFLTMSRRASSYGLMFTGAVRAAPRPLPTQGARR</sequence>
<keyword evidence="3" id="KW-1185">Reference proteome</keyword>
<protein>
    <submittedName>
        <fullName evidence="1 2">Exocyst complex component 2</fullName>
    </submittedName>
</protein>
<organism evidence="1">
    <name type="scientific">Anopheles sinensis</name>
    <name type="common">Mosquito</name>
    <dbReference type="NCBI Taxonomy" id="74873"/>
    <lineage>
        <taxon>Eukaryota</taxon>
        <taxon>Metazoa</taxon>
        <taxon>Ecdysozoa</taxon>
        <taxon>Arthropoda</taxon>
        <taxon>Hexapoda</taxon>
        <taxon>Insecta</taxon>
        <taxon>Pterygota</taxon>
        <taxon>Neoptera</taxon>
        <taxon>Endopterygota</taxon>
        <taxon>Diptera</taxon>
        <taxon>Nematocera</taxon>
        <taxon>Culicoidea</taxon>
        <taxon>Culicidae</taxon>
        <taxon>Anophelinae</taxon>
        <taxon>Anopheles</taxon>
    </lineage>
</organism>
<evidence type="ECO:0000313" key="1">
    <source>
        <dbReference type="EMBL" id="KFB35288.1"/>
    </source>
</evidence>
<evidence type="ECO:0000313" key="3">
    <source>
        <dbReference type="Proteomes" id="UP000030765"/>
    </source>
</evidence>
<evidence type="ECO:0000313" key="2">
    <source>
        <dbReference type="EnsemblMetazoa" id="ASIC001514-PA"/>
    </source>
</evidence>
<name>A0A084VBE4_ANOSI</name>